<dbReference type="Gene3D" id="3.40.462.20">
    <property type="match status" value="1"/>
</dbReference>
<accession>A0A919VZP1</accession>
<name>A0A919VZP1_9ACTN</name>
<comment type="caution">
    <text evidence="1">The sequence shown here is derived from an EMBL/GenBank/DDBJ whole genome shotgun (WGS) entry which is preliminary data.</text>
</comment>
<reference evidence="1" key="1">
    <citation type="submission" date="2021-03" db="EMBL/GenBank/DDBJ databases">
        <title>Whole genome shotgun sequence of Actinoplanes consettensis NBRC 14913.</title>
        <authorList>
            <person name="Komaki H."/>
            <person name="Tamura T."/>
        </authorList>
    </citation>
    <scope>NUCLEOTIDE SEQUENCE</scope>
    <source>
        <strain evidence="1">NBRC 14913</strain>
    </source>
</reference>
<dbReference type="InterPro" id="IPR016169">
    <property type="entry name" value="FAD-bd_PCMH_sub2"/>
</dbReference>
<protein>
    <submittedName>
        <fullName evidence="1">Uncharacterized protein</fullName>
    </submittedName>
</protein>
<sequence length="205" mass="21180">MLLAEAGPGVDTPLLKVEVRQLGGALAVTAPDAGAVSGTAARFALFTGAAGAPGMAETLRAPLHAPNETFQQWTTGQRQVNFLSRYDSDVATVRSAYSSESWNGYVTSSADTIRAIFSVSTTTSHPPNRHKNTIRAARVADRPVWHDAGAPGPSVTDLIIVLEAFFDVPVAAGVGGQVVFEARPAAVSRTPAGLGLPLSTGTSAI</sequence>
<dbReference type="Gene3D" id="3.30.465.10">
    <property type="match status" value="1"/>
</dbReference>
<evidence type="ECO:0000313" key="2">
    <source>
        <dbReference type="Proteomes" id="UP000680865"/>
    </source>
</evidence>
<organism evidence="1 2">
    <name type="scientific">Winogradskya consettensis</name>
    <dbReference type="NCBI Taxonomy" id="113560"/>
    <lineage>
        <taxon>Bacteria</taxon>
        <taxon>Bacillati</taxon>
        <taxon>Actinomycetota</taxon>
        <taxon>Actinomycetes</taxon>
        <taxon>Micromonosporales</taxon>
        <taxon>Micromonosporaceae</taxon>
        <taxon>Winogradskya</taxon>
    </lineage>
</organism>
<dbReference type="AlphaFoldDB" id="A0A919VZP1"/>
<evidence type="ECO:0000313" key="1">
    <source>
        <dbReference type="EMBL" id="GIM82308.1"/>
    </source>
</evidence>
<dbReference type="EMBL" id="BOQP01000050">
    <property type="protein sequence ID" value="GIM82308.1"/>
    <property type="molecule type" value="Genomic_DNA"/>
</dbReference>
<gene>
    <name evidence="1" type="ORF">Aco04nite_80930</name>
</gene>
<keyword evidence="2" id="KW-1185">Reference proteome</keyword>
<dbReference type="Proteomes" id="UP000680865">
    <property type="component" value="Unassembled WGS sequence"/>
</dbReference>
<proteinExistence type="predicted"/>